<evidence type="ECO:0000313" key="3">
    <source>
        <dbReference type="Proteomes" id="UP001214576"/>
    </source>
</evidence>
<dbReference type="GO" id="GO:0003697">
    <property type="term" value="F:single-stranded DNA binding"/>
    <property type="evidence" value="ECO:0007669"/>
    <property type="project" value="TreeGrafter"/>
</dbReference>
<feature type="region of interest" description="Disordered" evidence="1">
    <location>
        <begin position="159"/>
        <end position="180"/>
    </location>
</feature>
<name>A0AAD4YB11_OVIAM</name>
<proteinExistence type="predicted"/>
<accession>A0AAD4YB11</accession>
<dbReference type="GO" id="GO:0003690">
    <property type="term" value="F:double-stranded DNA binding"/>
    <property type="evidence" value="ECO:0007669"/>
    <property type="project" value="TreeGrafter"/>
</dbReference>
<dbReference type="GO" id="GO:0005657">
    <property type="term" value="C:replication fork"/>
    <property type="evidence" value="ECO:0007669"/>
    <property type="project" value="TreeGrafter"/>
</dbReference>
<gene>
    <name evidence="2" type="ORF">MG293_009743</name>
</gene>
<organism evidence="2 3">
    <name type="scientific">Ovis ammon polii</name>
    <dbReference type="NCBI Taxonomy" id="230172"/>
    <lineage>
        <taxon>Eukaryota</taxon>
        <taxon>Metazoa</taxon>
        <taxon>Chordata</taxon>
        <taxon>Craniata</taxon>
        <taxon>Vertebrata</taxon>
        <taxon>Euteleostomi</taxon>
        <taxon>Mammalia</taxon>
        <taxon>Eutheria</taxon>
        <taxon>Laurasiatheria</taxon>
        <taxon>Artiodactyla</taxon>
        <taxon>Ruminantia</taxon>
        <taxon>Pecora</taxon>
        <taxon>Bovidae</taxon>
        <taxon>Caprinae</taxon>
        <taxon>Ovis</taxon>
    </lineage>
</organism>
<dbReference type="Gene3D" id="3.40.50.300">
    <property type="entry name" value="P-loop containing nucleotide triphosphate hydrolases"/>
    <property type="match status" value="1"/>
</dbReference>
<comment type="caution">
    <text evidence="2">The sequence shown here is derived from an EMBL/GenBank/DDBJ whole genome shotgun (WGS) entry which is preliminary data.</text>
</comment>
<dbReference type="Proteomes" id="UP001214576">
    <property type="component" value="Unassembled WGS sequence"/>
</dbReference>
<keyword evidence="3" id="KW-1185">Reference proteome</keyword>
<evidence type="ECO:0000313" key="2">
    <source>
        <dbReference type="EMBL" id="KAI4540702.1"/>
    </source>
</evidence>
<dbReference type="AlphaFoldDB" id="A0AAD4YB11"/>
<dbReference type="InterPro" id="IPR030548">
    <property type="entry name" value="RAD51B"/>
</dbReference>
<sequence length="180" mass="19243">MFSGLCRVYSVIGKFCGLESQQVILTNQITTHLSGALASQADLVSPADDLSLSEGTSRSGCLTAALGNTWSHSVNTRLILQYLGSEGRQILIAKSPLAPFTAFVYTIEKEGLVLQVSPKCCATQSTAGAPGPLCQGQIPPSELIRFQLQSVAHLNVSAQWTQSDPEDSQSESIHPDQQRP</sequence>
<reference evidence="2" key="1">
    <citation type="submission" date="2022-03" db="EMBL/GenBank/DDBJ databases">
        <title>Genomic analyses of argali, domestic sheep and their hybrids provide insights into chromosomal evolution, heterosis and genetic basis of agronomic traits.</title>
        <authorList>
            <person name="Li M."/>
        </authorList>
    </citation>
    <scope>NUCLEOTIDE SEQUENCE</scope>
    <source>
        <strain evidence="2">CAU-MHL-2022a</strain>
        <tissue evidence="2">Skin</tissue>
    </source>
</reference>
<evidence type="ECO:0000256" key="1">
    <source>
        <dbReference type="SAM" id="MobiDB-lite"/>
    </source>
</evidence>
<dbReference type="GO" id="GO:0000724">
    <property type="term" value="P:double-strand break repair via homologous recombination"/>
    <property type="evidence" value="ECO:0007669"/>
    <property type="project" value="InterPro"/>
</dbReference>
<dbReference type="GO" id="GO:0000400">
    <property type="term" value="F:four-way junction DNA binding"/>
    <property type="evidence" value="ECO:0007669"/>
    <property type="project" value="TreeGrafter"/>
</dbReference>
<dbReference type="PANTHER" id="PTHR46456:SF1">
    <property type="entry name" value="DNA REPAIR PROTEIN RAD51 HOMOLOG 2"/>
    <property type="match status" value="1"/>
</dbReference>
<protein>
    <submittedName>
        <fullName evidence="2">Uncharacterized protein</fullName>
    </submittedName>
</protein>
<dbReference type="PANTHER" id="PTHR46456">
    <property type="entry name" value="DNA REPAIR PROTEIN RAD51 HOMOLOG 2"/>
    <property type="match status" value="1"/>
</dbReference>
<dbReference type="EMBL" id="JAKZEL010000009">
    <property type="protein sequence ID" value="KAI4540702.1"/>
    <property type="molecule type" value="Genomic_DNA"/>
</dbReference>
<dbReference type="GO" id="GO:0033063">
    <property type="term" value="C:Rad51B-Rad51C-Rad51D-XRCC2 complex"/>
    <property type="evidence" value="ECO:0007669"/>
    <property type="project" value="InterPro"/>
</dbReference>
<dbReference type="GO" id="GO:0008094">
    <property type="term" value="F:ATP-dependent activity, acting on DNA"/>
    <property type="evidence" value="ECO:0007669"/>
    <property type="project" value="TreeGrafter"/>
</dbReference>
<dbReference type="InterPro" id="IPR027417">
    <property type="entry name" value="P-loop_NTPase"/>
</dbReference>